<evidence type="ECO:0000313" key="2">
    <source>
        <dbReference type="WBParaSite" id="RSKR_0000778100.1"/>
    </source>
</evidence>
<evidence type="ECO:0000313" key="1">
    <source>
        <dbReference type="Proteomes" id="UP000095286"/>
    </source>
</evidence>
<accession>A0AC35U5A9</accession>
<proteinExistence type="predicted"/>
<name>A0AC35U5A9_9BILA</name>
<dbReference type="Proteomes" id="UP000095286">
    <property type="component" value="Unplaced"/>
</dbReference>
<sequence>MFDAINGNKLGTAKQDKLYKHKPLESEMEEKTNIIKLEPMLAMLSKQVINDSKFANNNSTLDANRHNCRNDLNDNIKINQNDLSYKQLEHQFLDLAKISNGKDIIIEGQRKELRESNEKLTSLTKLFNNAKDELLLTKDKVMAIEKELDIFVELGKDQKDLENLLQEERKKLEHEICKNESLLKNIANLESENLALKTELTRTSQKFSELEFLINNLGRDKRSLKIELEETCDQLTQKCKDLNALNEELAHDNITLIEREQKAITQLEQITKDQYEQRDHWDEVLQKNETQISELTSSLFNAKNEFNNLVDINDELSRSPESAKQVSSILKYCYDKNLAVVTQSGNTGLVGGSIPVHDEIILSMKRMNRNFCFDSISGIVKCDSGYILEELNQKLAPHRYTMPVDLGAKGSCLIGGNVATSAGGIRMIRYGSMHANVLGLQVVLPDKEGSVVNFGSGLRKDNTDLHLAHLFVGSEGQLGIITNVQMLAVSLPSSVNTAMLAVPNFESCKKILALAKNKLGEILTSFEFLDNSTMECVNTFSKVKIPFDEIPPFALLIETTGNSIDSDKERMEKFLAECFEEEYAFDGVSANGPTEAAALWDIREGAPLSVVKEGYVYNIHPFIYEWVIDHGGSISAEHGIGQLKRPYYQMGVCESRKYLSKSVKTLFDPKGILNPYKFVSHQS</sequence>
<organism evidence="1 2">
    <name type="scientific">Rhabditophanes sp. KR3021</name>
    <dbReference type="NCBI Taxonomy" id="114890"/>
    <lineage>
        <taxon>Eukaryota</taxon>
        <taxon>Metazoa</taxon>
        <taxon>Ecdysozoa</taxon>
        <taxon>Nematoda</taxon>
        <taxon>Chromadorea</taxon>
        <taxon>Rhabditida</taxon>
        <taxon>Tylenchina</taxon>
        <taxon>Panagrolaimomorpha</taxon>
        <taxon>Strongyloidoidea</taxon>
        <taxon>Alloionematidae</taxon>
        <taxon>Rhabditophanes</taxon>
    </lineage>
</organism>
<reference evidence="2" key="1">
    <citation type="submission" date="2016-11" db="UniProtKB">
        <authorList>
            <consortium name="WormBaseParasite"/>
        </authorList>
    </citation>
    <scope>IDENTIFICATION</scope>
    <source>
        <strain evidence="2">KR3021</strain>
    </source>
</reference>
<dbReference type="WBParaSite" id="RSKR_0000778100.1">
    <property type="protein sequence ID" value="RSKR_0000778100.1"/>
    <property type="gene ID" value="RSKR_0000778100"/>
</dbReference>
<protein>
    <submittedName>
        <fullName evidence="2">FAD-binding PCMH-type domain-containing protein</fullName>
    </submittedName>
</protein>